<dbReference type="Proteomes" id="UP000003744">
    <property type="component" value="Unassembled WGS sequence"/>
</dbReference>
<dbReference type="PROSITE" id="PS00211">
    <property type="entry name" value="ABC_TRANSPORTER_1"/>
    <property type="match status" value="1"/>
</dbReference>
<reference evidence="6 7" key="1">
    <citation type="submission" date="2009-01" db="EMBL/GenBank/DDBJ databases">
        <authorList>
            <person name="Qin X."/>
            <person name="Bachman B."/>
            <person name="Battles P."/>
            <person name="Bell A."/>
            <person name="Bess C."/>
            <person name="Bickham C."/>
            <person name="Chaboub L."/>
            <person name="Chen D."/>
            <person name="Coyle M."/>
            <person name="Deiros D.R."/>
            <person name="Dinh H."/>
            <person name="Forbes L."/>
            <person name="Fowler G."/>
            <person name="Francisco L."/>
            <person name="Fu Q."/>
            <person name="Gubbala S."/>
            <person name="Hale W."/>
            <person name="Han Y."/>
            <person name="Hemphill L."/>
            <person name="Highlander S.K."/>
            <person name="Hirani K."/>
            <person name="Hogues M."/>
            <person name="Jackson L."/>
            <person name="Jakkamsetti A."/>
            <person name="Javaid M."/>
            <person name="Jiang H."/>
            <person name="Korchina V."/>
            <person name="Kovar C."/>
            <person name="Lara F."/>
            <person name="Lee S."/>
            <person name="Mata R."/>
            <person name="Mathew T."/>
            <person name="Moen C."/>
            <person name="Morales K."/>
            <person name="Munidasa M."/>
            <person name="Nazareth L."/>
            <person name="Ngo R."/>
            <person name="Nguyen L."/>
            <person name="Okwuonu G."/>
            <person name="Ongeri F."/>
            <person name="Patil S."/>
            <person name="Petrosino J."/>
            <person name="Pham C."/>
            <person name="Pham P."/>
            <person name="Pu L.-L."/>
            <person name="Puazo M."/>
            <person name="Raj R."/>
            <person name="Reid J."/>
            <person name="Rouhana J."/>
            <person name="Saada N."/>
            <person name="Shang Y."/>
            <person name="Simmons D."/>
            <person name="Thornton R."/>
            <person name="Warren J."/>
            <person name="Weissenberger G."/>
            <person name="Zhang J."/>
            <person name="Zhang L."/>
            <person name="Zhou C."/>
            <person name="Zhu D."/>
            <person name="Muzny D."/>
            <person name="Worley K."/>
            <person name="Gibbs R."/>
        </authorList>
    </citation>
    <scope>NUCLEOTIDE SEQUENCE [LARGE SCALE GENOMIC DNA]</scope>
    <source>
        <strain evidence="6 7">ATCC 35098</strain>
    </source>
</reference>
<dbReference type="HOGENOM" id="CLU_000604_36_0_9"/>
<dbReference type="SUPFAM" id="SSF52540">
    <property type="entry name" value="P-loop containing nucleoside triphosphate hydrolases"/>
    <property type="match status" value="2"/>
</dbReference>
<proteinExistence type="predicted"/>
<dbReference type="FunFam" id="3.40.50.300:FF:000309">
    <property type="entry name" value="ABC transporter ATP-binding protein"/>
    <property type="match status" value="1"/>
</dbReference>
<evidence type="ECO:0000313" key="6">
    <source>
        <dbReference type="EMBL" id="EEI82045.1"/>
    </source>
</evidence>
<keyword evidence="4" id="KW-0175">Coiled coil</keyword>
<feature type="domain" description="ABC transporter" evidence="5">
    <location>
        <begin position="333"/>
        <end position="546"/>
    </location>
</feature>
<dbReference type="PANTHER" id="PTHR42855:SF2">
    <property type="entry name" value="DRUG RESISTANCE ABC TRANSPORTER,ATP-BINDING PROTEIN"/>
    <property type="match status" value="1"/>
</dbReference>
<dbReference type="SMART" id="SM00382">
    <property type="entry name" value="AAA"/>
    <property type="match status" value="2"/>
</dbReference>
<evidence type="ECO:0000259" key="5">
    <source>
        <dbReference type="PROSITE" id="PS50893"/>
    </source>
</evidence>
<comment type="caution">
    <text evidence="6">The sequence shown here is derived from an EMBL/GenBank/DDBJ whole genome shotgun (WGS) entry which is preliminary data.</text>
</comment>
<organism evidence="6 7">
    <name type="scientific">Anaerococcus tetradius ATCC 35098</name>
    <dbReference type="NCBI Taxonomy" id="525255"/>
    <lineage>
        <taxon>Bacteria</taxon>
        <taxon>Bacillati</taxon>
        <taxon>Bacillota</taxon>
        <taxon>Tissierellia</taxon>
        <taxon>Tissierellales</taxon>
        <taxon>Peptoniphilaceae</taxon>
        <taxon>Anaerococcus</taxon>
    </lineage>
</organism>
<protein>
    <submittedName>
        <fullName evidence="6">ABC transporter, ATP-binding protein</fullName>
    </submittedName>
</protein>
<keyword evidence="3 6" id="KW-0067">ATP-binding</keyword>
<sequence>MNVLTASNLAKSYPLKDIFDKLSFKIEKGDKAGLIGANGAGKTTLFNILTGEISPDSGEIYIANDTKVGYLKQILSLDTDMTIHEFVLGVFDNLLSLEEDMRALEHAMAKEKDPTKLDFIMKSYTEKSEEFADKNGYAIRSEIEGTLTAMGFAKEDFDKNISELSGGQKARVELAHLILEKPDLILLDEPTNHLDIGAIRFLETFIKNYKGSVIVISHDRYFLDNTVNKIFMLENGRLSSYEGNYTTFMAQRKKDLEVRLHQYKSQQKEIERQEEIIDRLKNLGGSKRKRGISQSRSRQKLLDKMERIEKPVELRDSMHLKFTPRIQSGVDVLKVKDLAKSFGPEEIFSNISFNLYRKERCAIIGENGIGKTTLFRIIMGEEAKSGGDLRLGQSVNIGYFDQEQKSLDLDNTIFEEVSKTYPMLTNYEIRSYLAKFMFYEDDVNRLVGELSGGERSRISLLKLMISDTNFILMDEPTNHLDIDSKEILEDAILDYEGTVLIISHDRYFLNKIAGKILEMKKDGMDEYLGNYSYYEQKLREMNLEDEKKDLQTKTQIKKDRQKENIKKNELRKIKADIREIEERQEEIEKTIKDLTDLSLKEGFYEDSDLVARTFSEIKNLESEKDELDHKWLSLSLKIE</sequence>
<keyword evidence="1" id="KW-0677">Repeat</keyword>
<evidence type="ECO:0000256" key="1">
    <source>
        <dbReference type="ARBA" id="ARBA00022737"/>
    </source>
</evidence>
<keyword evidence="2" id="KW-0547">Nucleotide-binding</keyword>
<dbReference type="GO" id="GO:0003676">
    <property type="term" value="F:nucleic acid binding"/>
    <property type="evidence" value="ECO:0007669"/>
    <property type="project" value="UniProtKB-ARBA"/>
</dbReference>
<dbReference type="Pfam" id="PF12848">
    <property type="entry name" value="ABC_tran_Xtn"/>
    <property type="match status" value="1"/>
</dbReference>
<evidence type="ECO:0000256" key="3">
    <source>
        <dbReference type="ARBA" id="ARBA00022840"/>
    </source>
</evidence>
<dbReference type="InterPro" id="IPR003439">
    <property type="entry name" value="ABC_transporter-like_ATP-bd"/>
</dbReference>
<dbReference type="AlphaFoldDB" id="C2CKB4"/>
<dbReference type="EMBL" id="ACGC01000118">
    <property type="protein sequence ID" value="EEI82045.1"/>
    <property type="molecule type" value="Genomic_DNA"/>
</dbReference>
<evidence type="ECO:0000313" key="7">
    <source>
        <dbReference type="Proteomes" id="UP000003744"/>
    </source>
</evidence>
<dbReference type="InterPro" id="IPR051309">
    <property type="entry name" value="ABCF_ATPase"/>
</dbReference>
<dbReference type="NCBIfam" id="NF000355">
    <property type="entry name" value="ribo_prot_ABC_F"/>
    <property type="match status" value="1"/>
</dbReference>
<dbReference type="InterPro" id="IPR027417">
    <property type="entry name" value="P-loop_NTPase"/>
</dbReference>
<dbReference type="CDD" id="cd03221">
    <property type="entry name" value="ABCF_EF-3"/>
    <property type="match status" value="2"/>
</dbReference>
<evidence type="ECO:0000256" key="4">
    <source>
        <dbReference type="SAM" id="Coils"/>
    </source>
</evidence>
<feature type="coiled-coil region" evidence="4">
    <location>
        <begin position="253"/>
        <end position="283"/>
    </location>
</feature>
<dbReference type="PROSITE" id="PS50893">
    <property type="entry name" value="ABC_TRANSPORTER_2"/>
    <property type="match status" value="2"/>
</dbReference>
<dbReference type="RefSeq" id="WP_004836816.1">
    <property type="nucleotide sequence ID" value="NZ_GG666296.1"/>
</dbReference>
<dbReference type="PANTHER" id="PTHR42855">
    <property type="entry name" value="ABC TRANSPORTER ATP-BINDING SUBUNIT"/>
    <property type="match status" value="1"/>
</dbReference>
<dbReference type="InterPro" id="IPR017871">
    <property type="entry name" value="ABC_transporter-like_CS"/>
</dbReference>
<evidence type="ECO:0000256" key="2">
    <source>
        <dbReference type="ARBA" id="ARBA00022741"/>
    </source>
</evidence>
<dbReference type="FunFam" id="3.40.50.300:FF:000011">
    <property type="entry name" value="Putative ABC transporter ATP-binding component"/>
    <property type="match status" value="1"/>
</dbReference>
<dbReference type="GO" id="GO:0016887">
    <property type="term" value="F:ATP hydrolysis activity"/>
    <property type="evidence" value="ECO:0007669"/>
    <property type="project" value="InterPro"/>
</dbReference>
<accession>C2CKB4</accession>
<name>C2CKB4_9FIRM</name>
<feature type="domain" description="ABC transporter" evidence="5">
    <location>
        <begin position="4"/>
        <end position="260"/>
    </location>
</feature>
<dbReference type="eggNOG" id="COG0488">
    <property type="taxonomic scope" value="Bacteria"/>
</dbReference>
<dbReference type="GO" id="GO:0005524">
    <property type="term" value="F:ATP binding"/>
    <property type="evidence" value="ECO:0007669"/>
    <property type="project" value="UniProtKB-KW"/>
</dbReference>
<gene>
    <name evidence="6" type="ORF">HMPREF0077_1924</name>
</gene>
<dbReference type="Pfam" id="PF00005">
    <property type="entry name" value="ABC_tran"/>
    <property type="match status" value="2"/>
</dbReference>
<dbReference type="InterPro" id="IPR032781">
    <property type="entry name" value="ABC_tran_Xtn"/>
</dbReference>
<dbReference type="InterPro" id="IPR003593">
    <property type="entry name" value="AAA+_ATPase"/>
</dbReference>
<dbReference type="Gene3D" id="3.40.50.300">
    <property type="entry name" value="P-loop containing nucleotide triphosphate hydrolases"/>
    <property type="match status" value="2"/>
</dbReference>
<feature type="coiled-coil region" evidence="4">
    <location>
        <begin position="563"/>
        <end position="630"/>
    </location>
</feature>